<feature type="compositionally biased region" description="Polar residues" evidence="1">
    <location>
        <begin position="190"/>
        <end position="226"/>
    </location>
</feature>
<dbReference type="RefSeq" id="WP_215818700.1">
    <property type="nucleotide sequence ID" value="NZ_JAGSOY010000008.1"/>
</dbReference>
<evidence type="ECO:0000313" key="3">
    <source>
        <dbReference type="Proteomes" id="UP000690515"/>
    </source>
</evidence>
<sequence>MRHIDLFITCIIILLSGRILLWAAQEDNSTNSPAAPTQPSNSGQQAPSPTDSANATMQENTTTPQQDRALANDFINRSQQALQQIYASDQLVTLNLPKDTIYGLWQNERAGSLKGAVILLAEQGNHADWPKYMHKLRQQLPLKGWSTLAINPPSPSKVIMEARKASSSDSDKANAIDADTKQKNKKLDNKTNANPTSNKTDNEKQQTSPNNNQPKTNTKENSAPKNQETDSEKHLPVFKVTPSLQEKYASSVNELMKSAHKFGQEKTTDKVFLLAIGNSCPFLLPHLTNHPDDYTGIILIDCKPNNWSPASMPVEPLDKLKIPVLDLEVNSAPLYSRWAQLRKAASIKAENPSYRQRLLISMSYDSTLDSRILKYVGQWVDAVLDAIKRAEKAAEEAAKLQ</sequence>
<organism evidence="2 3">
    <name type="scientific">Zooshikella harenae</name>
    <dbReference type="NCBI Taxonomy" id="2827238"/>
    <lineage>
        <taxon>Bacteria</taxon>
        <taxon>Pseudomonadati</taxon>
        <taxon>Pseudomonadota</taxon>
        <taxon>Gammaproteobacteria</taxon>
        <taxon>Oceanospirillales</taxon>
        <taxon>Zooshikellaceae</taxon>
        <taxon>Zooshikella</taxon>
    </lineage>
</organism>
<keyword evidence="3" id="KW-1185">Reference proteome</keyword>
<evidence type="ECO:0000313" key="2">
    <source>
        <dbReference type="EMBL" id="MBU2710533.1"/>
    </source>
</evidence>
<name>A0ABS5Z9G2_9GAMM</name>
<dbReference type="InterPro" id="IPR022529">
    <property type="entry name" value="DUF3530"/>
</dbReference>
<proteinExistence type="predicted"/>
<reference evidence="2 3" key="1">
    <citation type="submission" date="2021-04" db="EMBL/GenBank/DDBJ databases">
        <authorList>
            <person name="Pira H."/>
            <person name="Risdian C."/>
            <person name="Wink J."/>
        </authorList>
    </citation>
    <scope>NUCLEOTIDE SEQUENCE [LARGE SCALE GENOMIC DNA]</scope>
    <source>
        <strain evidence="2 3">WH53</strain>
    </source>
</reference>
<feature type="region of interest" description="Disordered" evidence="1">
    <location>
        <begin position="160"/>
        <end position="239"/>
    </location>
</feature>
<gene>
    <name evidence="2" type="ORF">KCG35_05635</name>
</gene>
<evidence type="ECO:0000256" key="1">
    <source>
        <dbReference type="SAM" id="MobiDB-lite"/>
    </source>
</evidence>
<dbReference type="Proteomes" id="UP000690515">
    <property type="component" value="Unassembled WGS sequence"/>
</dbReference>
<feature type="compositionally biased region" description="Basic and acidic residues" evidence="1">
    <location>
        <begin position="160"/>
        <end position="189"/>
    </location>
</feature>
<dbReference type="EMBL" id="JAGSOY010000008">
    <property type="protein sequence ID" value="MBU2710533.1"/>
    <property type="molecule type" value="Genomic_DNA"/>
</dbReference>
<feature type="region of interest" description="Disordered" evidence="1">
    <location>
        <begin position="28"/>
        <end position="64"/>
    </location>
</feature>
<dbReference type="Pfam" id="PF12048">
    <property type="entry name" value="DUF3530"/>
    <property type="match status" value="1"/>
</dbReference>
<protein>
    <submittedName>
        <fullName evidence="2">DUF3530 family protein</fullName>
    </submittedName>
</protein>
<comment type="caution">
    <text evidence="2">The sequence shown here is derived from an EMBL/GenBank/DDBJ whole genome shotgun (WGS) entry which is preliminary data.</text>
</comment>
<accession>A0ABS5Z9G2</accession>